<dbReference type="EMBL" id="FQNC01000067">
    <property type="protein sequence ID" value="SGZ04963.1"/>
    <property type="molecule type" value="Genomic_DNA"/>
</dbReference>
<gene>
    <name evidence="2" type="primary">BQ5605_C032g11101</name>
    <name evidence="2" type="ORF">BQ5605_C032G11101</name>
</gene>
<proteinExistence type="predicted"/>
<protein>
    <submittedName>
        <fullName evidence="2">BQ5605_C032g11101 protein</fullName>
    </submittedName>
</protein>
<feature type="compositionally biased region" description="Acidic residues" evidence="1">
    <location>
        <begin position="163"/>
        <end position="172"/>
    </location>
</feature>
<feature type="region of interest" description="Disordered" evidence="1">
    <location>
        <begin position="145"/>
        <end position="181"/>
    </location>
</feature>
<evidence type="ECO:0000313" key="2">
    <source>
        <dbReference type="EMBL" id="SGZ04963.1"/>
    </source>
</evidence>
<accession>A0A2X0MK37</accession>
<keyword evidence="3" id="KW-1185">Reference proteome</keyword>
<evidence type="ECO:0000313" key="3">
    <source>
        <dbReference type="Proteomes" id="UP000249464"/>
    </source>
</evidence>
<evidence type="ECO:0000256" key="1">
    <source>
        <dbReference type="SAM" id="MobiDB-lite"/>
    </source>
</evidence>
<reference evidence="2 3" key="1">
    <citation type="submission" date="2016-11" db="EMBL/GenBank/DDBJ databases">
        <authorList>
            <person name="Jaros S."/>
            <person name="Januszkiewicz K."/>
            <person name="Wedrychowicz H."/>
        </authorList>
    </citation>
    <scope>NUCLEOTIDE SEQUENCE [LARGE SCALE GENOMIC DNA]</scope>
</reference>
<organism evidence="2 3">
    <name type="scientific">Microbotryum silenes-dioicae</name>
    <dbReference type="NCBI Taxonomy" id="796604"/>
    <lineage>
        <taxon>Eukaryota</taxon>
        <taxon>Fungi</taxon>
        <taxon>Dikarya</taxon>
        <taxon>Basidiomycota</taxon>
        <taxon>Pucciniomycotina</taxon>
        <taxon>Microbotryomycetes</taxon>
        <taxon>Microbotryales</taxon>
        <taxon>Microbotryaceae</taxon>
        <taxon>Microbotryum</taxon>
    </lineage>
</organism>
<dbReference type="AlphaFoldDB" id="A0A2X0MK37"/>
<sequence>MTRRLARIAAAQADLFARFRLHKLSLCQYLSWYFSLSTQHDGAHNHRTKLFNSDWTQLKHVLDLIIQLAREDGPDARGRINNWIANQSDSIIVKEMKRTKSVFVSSHDMAPEVLASDQIDVRLDAFVESNSFISGRIRNLLSHCGDPPPVEESNCDKLSSDSTDVDMEDAQEDSSGSDAERGPLVKVKLMMAFIDLPQLCRSTMGRIVFACNRRNNAKQHHNGLMALACGANDRLTTPARASICTGRGTKSSPKLSTKRSLSFLRNSIGSTRSFELIVICTDHKGDSLNSIDGDQRGVPLTGVGVCTGMVDHEGGSDVVDWRCGPKVRPVRRGWLIHVGAKNGPSGSVREPAPSRK</sequence>
<dbReference type="STRING" id="796604.A0A2X0MK37"/>
<dbReference type="Proteomes" id="UP000249464">
    <property type="component" value="Unassembled WGS sequence"/>
</dbReference>
<name>A0A2X0MK37_9BASI</name>